<organism evidence="3 4">
    <name type="scientific">Candidatus Gottesmanbacteria bacterium RBG_13_37_7</name>
    <dbReference type="NCBI Taxonomy" id="1798369"/>
    <lineage>
        <taxon>Bacteria</taxon>
        <taxon>Candidatus Gottesmaniibacteriota</taxon>
    </lineage>
</organism>
<accession>A0A1F5YJX9</accession>
<dbReference type="PROSITE" id="PS51781">
    <property type="entry name" value="SH3B"/>
    <property type="match status" value="1"/>
</dbReference>
<dbReference type="InterPro" id="IPR013229">
    <property type="entry name" value="PEGA"/>
</dbReference>
<evidence type="ECO:0000313" key="4">
    <source>
        <dbReference type="Proteomes" id="UP000178230"/>
    </source>
</evidence>
<protein>
    <recommendedName>
        <fullName evidence="2">SH3b domain-containing protein</fullName>
    </recommendedName>
</protein>
<name>A0A1F5YJX9_9BACT</name>
<dbReference type="Gene3D" id="2.30.30.40">
    <property type="entry name" value="SH3 Domains"/>
    <property type="match status" value="1"/>
</dbReference>
<evidence type="ECO:0000256" key="1">
    <source>
        <dbReference type="SAM" id="MobiDB-lite"/>
    </source>
</evidence>
<dbReference type="SMART" id="SM00287">
    <property type="entry name" value="SH3b"/>
    <property type="match status" value="1"/>
</dbReference>
<reference evidence="3 4" key="1">
    <citation type="journal article" date="2016" name="Nat. Commun.">
        <title>Thousands of microbial genomes shed light on interconnected biogeochemical processes in an aquifer system.</title>
        <authorList>
            <person name="Anantharaman K."/>
            <person name="Brown C.T."/>
            <person name="Hug L.A."/>
            <person name="Sharon I."/>
            <person name="Castelle C.J."/>
            <person name="Probst A.J."/>
            <person name="Thomas B.C."/>
            <person name="Singh A."/>
            <person name="Wilkins M.J."/>
            <person name="Karaoz U."/>
            <person name="Brodie E.L."/>
            <person name="Williams K.H."/>
            <person name="Hubbard S.S."/>
            <person name="Banfield J.F."/>
        </authorList>
    </citation>
    <scope>NUCLEOTIDE SEQUENCE [LARGE SCALE GENOMIC DNA]</scope>
</reference>
<feature type="domain" description="SH3b" evidence="2">
    <location>
        <begin position="210"/>
        <end position="278"/>
    </location>
</feature>
<evidence type="ECO:0000259" key="2">
    <source>
        <dbReference type="PROSITE" id="PS51781"/>
    </source>
</evidence>
<comment type="caution">
    <text evidence="3">The sequence shown here is derived from an EMBL/GenBank/DDBJ whole genome shotgun (WGS) entry which is preliminary data.</text>
</comment>
<dbReference type="InterPro" id="IPR003646">
    <property type="entry name" value="SH3-like_bac-type"/>
</dbReference>
<dbReference type="AlphaFoldDB" id="A0A1F5YJX9"/>
<dbReference type="EMBL" id="MFIY01000021">
    <property type="protein sequence ID" value="OGG00172.1"/>
    <property type="molecule type" value="Genomic_DNA"/>
</dbReference>
<proteinExistence type="predicted"/>
<sequence length="278" mass="30669">MNKRALIVIILLFIGLLFGGYRLYLSRHINNAGLEIISTPSSSFFLNDKLIGKTPYKDKFAQDEYVIKLIPNEEATNSSSWVGKVHLNPDVWTYIKRDLGPSELTSAGEIITMEKISGSETQLQVLSTPAGATVVLDGQEKDQTPLIIKEITPGEHDIALFSPGMVGRTVRVQITLGYKLIANFQLSLAGTSESPGENISGSPEAEQQTADAAYILIKDTPTGFLRVRSEPSTNASESGRVKPGEKYQLKEEKPGWYKIIYEANKEGWISGRYAEKTK</sequence>
<gene>
    <name evidence="3" type="ORF">A2Y99_02440</name>
</gene>
<dbReference type="Proteomes" id="UP000178230">
    <property type="component" value="Unassembled WGS sequence"/>
</dbReference>
<feature type="region of interest" description="Disordered" evidence="1">
    <location>
        <begin position="226"/>
        <end position="246"/>
    </location>
</feature>
<dbReference type="Pfam" id="PF08239">
    <property type="entry name" value="SH3_3"/>
    <property type="match status" value="1"/>
</dbReference>
<dbReference type="Pfam" id="PF08308">
    <property type="entry name" value="PEGA"/>
    <property type="match status" value="1"/>
</dbReference>
<evidence type="ECO:0000313" key="3">
    <source>
        <dbReference type="EMBL" id="OGG00172.1"/>
    </source>
</evidence>